<dbReference type="eggNOG" id="COG1321">
    <property type="taxonomic scope" value="Bacteria"/>
</dbReference>
<dbReference type="InterPro" id="IPR022689">
    <property type="entry name" value="Iron_dep_repressor"/>
</dbReference>
<evidence type="ECO:0000256" key="6">
    <source>
        <dbReference type="ARBA" id="ARBA00023015"/>
    </source>
</evidence>
<keyword evidence="5" id="KW-0678">Repressor</keyword>
<keyword evidence="4" id="KW-0963">Cytoplasm</keyword>
<keyword evidence="7" id="KW-0238">DNA-binding</keyword>
<feature type="domain" description="HTH dtxR-type" evidence="12">
    <location>
        <begin position="1"/>
        <end position="58"/>
    </location>
</feature>
<keyword evidence="9" id="KW-0804">Transcription</keyword>
<dbReference type="InterPro" id="IPR050536">
    <property type="entry name" value="DtxR_MntR_Metal-Reg"/>
</dbReference>
<keyword evidence="8" id="KW-0010">Activator</keyword>
<dbReference type="InterPro" id="IPR036421">
    <property type="entry name" value="Fe_dep_repressor_sf"/>
</dbReference>
<dbReference type="STRING" id="1195236.CTER_4433"/>
<evidence type="ECO:0000313" key="14">
    <source>
        <dbReference type="EMBL" id="EMS69990.1"/>
    </source>
</evidence>
<dbReference type="Pfam" id="PF01325">
    <property type="entry name" value="Fe_dep_repress"/>
    <property type="match status" value="1"/>
</dbReference>
<dbReference type="Pfam" id="PF02742">
    <property type="entry name" value="Fe_dep_repr_C"/>
    <property type="match status" value="1"/>
</dbReference>
<evidence type="ECO:0000259" key="13">
    <source>
        <dbReference type="Pfam" id="PF02742"/>
    </source>
</evidence>
<dbReference type="GO" id="GO:0046914">
    <property type="term" value="F:transition metal ion binding"/>
    <property type="evidence" value="ECO:0007669"/>
    <property type="project" value="InterPro"/>
</dbReference>
<keyword evidence="15" id="KW-1185">Reference proteome</keyword>
<evidence type="ECO:0000256" key="2">
    <source>
        <dbReference type="ARBA" id="ARBA00007871"/>
    </source>
</evidence>
<sequence length="120" mass="13452">MLSNSKIKYLICVYKLSNGGGPVKSVDIANTLSVTKYSVFKMLKYFAEIGLIEKQHYGQVHLTPEGIRKANSLYTEYVILYTFFTKYLNVSAEVAEDDAIACIGVLSSQSIDRISNHIFN</sequence>
<comment type="caution">
    <text evidence="14">The sequence shown here is derived from an EMBL/GenBank/DDBJ whole genome shotgun (WGS) entry which is preliminary data.</text>
</comment>
<evidence type="ECO:0000256" key="10">
    <source>
        <dbReference type="ARBA" id="ARBA00023211"/>
    </source>
</evidence>
<dbReference type="InterPro" id="IPR036388">
    <property type="entry name" value="WH-like_DNA-bd_sf"/>
</dbReference>
<evidence type="ECO:0000256" key="4">
    <source>
        <dbReference type="ARBA" id="ARBA00022490"/>
    </source>
</evidence>
<keyword evidence="6" id="KW-0805">Transcription regulation</keyword>
<protein>
    <recommendedName>
        <fullName evidence="11">Manganese transport regulator</fullName>
    </recommendedName>
</protein>
<feature type="domain" description="Iron dependent repressor metal binding and dimerisation" evidence="13">
    <location>
        <begin position="63"/>
        <end position="117"/>
    </location>
</feature>
<dbReference type="SUPFAM" id="SSF47979">
    <property type="entry name" value="Iron-dependent repressor protein, dimerization domain"/>
    <property type="match status" value="1"/>
</dbReference>
<evidence type="ECO:0000256" key="9">
    <source>
        <dbReference type="ARBA" id="ARBA00023163"/>
    </source>
</evidence>
<gene>
    <name evidence="14" type="ORF">CTER_4433</name>
</gene>
<keyword evidence="10" id="KW-0464">Manganese</keyword>
<dbReference type="GO" id="GO:0003677">
    <property type="term" value="F:DNA binding"/>
    <property type="evidence" value="ECO:0007669"/>
    <property type="project" value="UniProtKB-KW"/>
</dbReference>
<dbReference type="PANTHER" id="PTHR33238:SF11">
    <property type="entry name" value="TRANSCRIPTIONAL REGULATOR MNTR"/>
    <property type="match status" value="1"/>
</dbReference>
<evidence type="ECO:0000256" key="11">
    <source>
        <dbReference type="ARBA" id="ARBA00032593"/>
    </source>
</evidence>
<dbReference type="InterPro" id="IPR001367">
    <property type="entry name" value="Fe_dep_repressor"/>
</dbReference>
<comment type="similarity">
    <text evidence="2">Belongs to the DtxR/MntR family.</text>
</comment>
<name>S0FFV0_RUMCE</name>
<organism evidence="14 15">
    <name type="scientific">Ruminiclostridium cellobioparum subsp. termitidis CT1112</name>
    <dbReference type="NCBI Taxonomy" id="1195236"/>
    <lineage>
        <taxon>Bacteria</taxon>
        <taxon>Bacillati</taxon>
        <taxon>Bacillota</taxon>
        <taxon>Clostridia</taxon>
        <taxon>Eubacteriales</taxon>
        <taxon>Oscillospiraceae</taxon>
        <taxon>Ruminiclostridium</taxon>
    </lineage>
</organism>
<evidence type="ECO:0000259" key="12">
    <source>
        <dbReference type="Pfam" id="PF01325"/>
    </source>
</evidence>
<dbReference type="Gene3D" id="1.10.10.10">
    <property type="entry name" value="Winged helix-like DNA-binding domain superfamily/Winged helix DNA-binding domain"/>
    <property type="match status" value="1"/>
</dbReference>
<evidence type="ECO:0000256" key="5">
    <source>
        <dbReference type="ARBA" id="ARBA00022491"/>
    </source>
</evidence>
<dbReference type="PATRIC" id="fig|1195236.3.peg.4619"/>
<dbReference type="InterPro" id="IPR036390">
    <property type="entry name" value="WH_DNA-bd_sf"/>
</dbReference>
<evidence type="ECO:0000256" key="1">
    <source>
        <dbReference type="ARBA" id="ARBA00004496"/>
    </source>
</evidence>
<accession>S0FFV0</accession>
<dbReference type="GO" id="GO:0003700">
    <property type="term" value="F:DNA-binding transcription factor activity"/>
    <property type="evidence" value="ECO:0007669"/>
    <property type="project" value="InterPro"/>
</dbReference>
<comment type="subunit">
    <text evidence="3">Homodimer.</text>
</comment>
<evidence type="ECO:0000256" key="8">
    <source>
        <dbReference type="ARBA" id="ARBA00023159"/>
    </source>
</evidence>
<evidence type="ECO:0000313" key="15">
    <source>
        <dbReference type="Proteomes" id="UP000014155"/>
    </source>
</evidence>
<comment type="subcellular location">
    <subcellularLocation>
        <location evidence="1">Cytoplasm</location>
    </subcellularLocation>
</comment>
<evidence type="ECO:0000256" key="7">
    <source>
        <dbReference type="ARBA" id="ARBA00023125"/>
    </source>
</evidence>
<dbReference type="SUPFAM" id="SSF46785">
    <property type="entry name" value="Winged helix' DNA-binding domain"/>
    <property type="match status" value="1"/>
</dbReference>
<dbReference type="AlphaFoldDB" id="S0FFV0"/>
<dbReference type="EMBL" id="AORV01000061">
    <property type="protein sequence ID" value="EMS69990.1"/>
    <property type="molecule type" value="Genomic_DNA"/>
</dbReference>
<reference evidence="14 15" key="1">
    <citation type="journal article" date="2013" name="Genome Announc.">
        <title>Draft Genome Sequence of the Cellulolytic, Mesophilic, Anaerobic Bacterium Clostridium termitidis Strain CT1112 (DSM 5398).</title>
        <authorList>
            <person name="Lal S."/>
            <person name="Ramachandran U."/>
            <person name="Zhang X."/>
            <person name="Munir R."/>
            <person name="Sparling R."/>
            <person name="Levin D.B."/>
        </authorList>
    </citation>
    <scope>NUCLEOTIDE SEQUENCE [LARGE SCALE GENOMIC DNA]</scope>
    <source>
        <strain evidence="14 15">CT1112</strain>
    </source>
</reference>
<dbReference type="SMART" id="SM00529">
    <property type="entry name" value="HTH_DTXR"/>
    <property type="match status" value="1"/>
</dbReference>
<dbReference type="PANTHER" id="PTHR33238">
    <property type="entry name" value="IRON (METAL) DEPENDENT REPRESSOR, DTXR FAMILY"/>
    <property type="match status" value="1"/>
</dbReference>
<dbReference type="GO" id="GO:0005737">
    <property type="term" value="C:cytoplasm"/>
    <property type="evidence" value="ECO:0007669"/>
    <property type="project" value="UniProtKB-SubCell"/>
</dbReference>
<evidence type="ECO:0000256" key="3">
    <source>
        <dbReference type="ARBA" id="ARBA00011738"/>
    </source>
</evidence>
<dbReference type="InterPro" id="IPR022687">
    <property type="entry name" value="HTH_DTXR"/>
</dbReference>
<dbReference type="Proteomes" id="UP000014155">
    <property type="component" value="Unassembled WGS sequence"/>
</dbReference>
<dbReference type="RefSeq" id="WP_004629466.1">
    <property type="nucleotide sequence ID" value="NZ_AORV01000061.1"/>
</dbReference>
<proteinExistence type="inferred from homology"/>
<dbReference type="GO" id="GO:0046983">
    <property type="term" value="F:protein dimerization activity"/>
    <property type="evidence" value="ECO:0007669"/>
    <property type="project" value="InterPro"/>
</dbReference>